<proteinExistence type="predicted"/>
<comment type="function">
    <text evidence="12">The coatomer is a cytosolic protein complex that binds to dilysine motifs and reversibly associates with Golgi non-clathrin-coated vesicles, which further mediate biosynthetic protein transport from the ER, via the Golgi up to the trans Golgi network. Coatomer complex is required for budding from Golgi membranes, and is essential for the retrograde Golgi-to-ER transport of dilysine-tagged proteins.</text>
</comment>
<evidence type="ECO:0000256" key="5">
    <source>
        <dbReference type="ARBA" id="ARBA00022737"/>
    </source>
</evidence>
<dbReference type="InterPro" id="IPR016024">
    <property type="entry name" value="ARM-type_fold"/>
</dbReference>
<dbReference type="InterPro" id="IPR011710">
    <property type="entry name" value="Coatomer_bsu_C"/>
</dbReference>
<dbReference type="PANTHER" id="PTHR10635:SF0">
    <property type="entry name" value="COATOMER SUBUNIT BETA"/>
    <property type="match status" value="1"/>
</dbReference>
<dbReference type="InterPro" id="IPR016460">
    <property type="entry name" value="COPB1"/>
</dbReference>
<keyword evidence="18" id="KW-1185">Reference proteome</keyword>
<evidence type="ECO:0000256" key="8">
    <source>
        <dbReference type="ARBA" id="ARBA00023034"/>
    </source>
</evidence>
<dbReference type="GO" id="GO:0006886">
    <property type="term" value="P:intracellular protein transport"/>
    <property type="evidence" value="ECO:0007669"/>
    <property type="project" value="InterPro"/>
</dbReference>
<comment type="subcellular location">
    <subcellularLocation>
        <location evidence="12">Cytoplasm</location>
    </subcellularLocation>
    <subcellularLocation>
        <location evidence="1 12">Golgi apparatus membrane</location>
        <topology evidence="1 12">Peripheral membrane protein</topology>
        <orientation evidence="1 12">Cytoplasmic side</orientation>
    </subcellularLocation>
    <subcellularLocation>
        <location evidence="12">Cytoplasmic vesicle</location>
        <location evidence="12">COPI-coated vesicle membrane</location>
        <topology evidence="12">Peripheral membrane protein</topology>
        <orientation evidence="12">Cytoplasmic side</orientation>
    </subcellularLocation>
</comment>
<dbReference type="Gene3D" id="1.25.10.10">
    <property type="entry name" value="Leucine-rich Repeat Variant"/>
    <property type="match status" value="1"/>
</dbReference>
<keyword evidence="9 12" id="KW-0472">Membrane</keyword>
<feature type="domain" description="Coatomer beta subunit appendage platform" evidence="16">
    <location>
        <begin position="856"/>
        <end position="988"/>
    </location>
</feature>
<evidence type="ECO:0000256" key="4">
    <source>
        <dbReference type="ARBA" id="ARBA00022490"/>
    </source>
</evidence>
<dbReference type="GO" id="GO:0005198">
    <property type="term" value="F:structural molecule activity"/>
    <property type="evidence" value="ECO:0007669"/>
    <property type="project" value="InterPro"/>
</dbReference>
<dbReference type="GO" id="GO:0006891">
    <property type="term" value="P:intra-Golgi vesicle-mediated transport"/>
    <property type="evidence" value="ECO:0007669"/>
    <property type="project" value="TreeGrafter"/>
</dbReference>
<evidence type="ECO:0000259" key="14">
    <source>
        <dbReference type="Pfam" id="PF01602"/>
    </source>
</evidence>
<dbReference type="GeneID" id="111253194"/>
<keyword evidence="5" id="KW-0677">Repeat</keyword>
<comment type="subunit">
    <text evidence="12">Oligomeric complex that consists of at least the alpha, beta, beta', gamma, delta, epsilon and zeta subunits.</text>
</comment>
<keyword evidence="10 12" id="KW-0968">Cytoplasmic vesicle</keyword>
<evidence type="ECO:0000259" key="15">
    <source>
        <dbReference type="Pfam" id="PF07718"/>
    </source>
</evidence>
<dbReference type="GO" id="GO:0030126">
    <property type="term" value="C:COPI vesicle coat"/>
    <property type="evidence" value="ECO:0007669"/>
    <property type="project" value="InterPro"/>
</dbReference>
<dbReference type="AlphaFoldDB" id="A0A7M7KMD2"/>
<evidence type="ECO:0000256" key="3">
    <source>
        <dbReference type="ARBA" id="ARBA00022448"/>
    </source>
</evidence>
<dbReference type="EnsemblMetazoa" id="XM_022812272">
    <property type="protein sequence ID" value="XP_022668007"/>
    <property type="gene ID" value="LOC111253194"/>
</dbReference>
<dbReference type="Proteomes" id="UP000594260">
    <property type="component" value="Unplaced"/>
</dbReference>
<evidence type="ECO:0000256" key="2">
    <source>
        <dbReference type="ARBA" id="ARBA00017024"/>
    </source>
</evidence>
<dbReference type="Pfam" id="PF14806">
    <property type="entry name" value="Coatomer_b_Cpla"/>
    <property type="match status" value="1"/>
</dbReference>
<evidence type="ECO:0000256" key="7">
    <source>
        <dbReference type="ARBA" id="ARBA00022927"/>
    </source>
</evidence>
<evidence type="ECO:0000256" key="1">
    <source>
        <dbReference type="ARBA" id="ARBA00004255"/>
    </source>
</evidence>
<keyword evidence="3 12" id="KW-0813">Transport</keyword>
<sequence length="997" mass="110014">MRTVDLHRKSSIGNQNMGWLAPDSPVPEGPCFTLLARTNDLGCVNDVRLRLDLEKGDIATKIRALETLVRLCVLEPTRLSSAAGRPTLMAVIRFLLPLQDHSIKRMLLLFWEVVPKTDGKGELLQEMILVCDSFRRDLEHPNEFIRGATLRLLTKLPWNGELFEPLYPCVAKCLTHRHPYVRRNAALCLYSMGRKCRELQVDVINALDVFLSTDQDPSAKRNAFLALCELSEPRALRYVEETDWSSFDALERSGRNLLQGPAIQLIYRTGLKHPQESWRFIQSVFHLLQSPIASVRFEASRALFALTSASTALRTSGQALVDLAISQTDNTAKIVLLDTLDQLRRKHPQPLEFLAVDLIRVVAGASDIEVCRRALELAVLLTTERSASDLVELLKRELRRLQTSPHQQADSVQVSEAVLTALQNCLASFPRTTPSVITCLPKEAAVEMEQRECNGTGSDSENGTNSNKASGAAKLCRSSSRTDRGASEKKSLPVVTADGTYATQSAFIMANSIANGTSSPWGHKVLLSHMIKGNFFIGTCVCGAVTKAACRFVTTKGTSVEQDTHALANLISATQKDGLVVNRHEIVARALRVIVFCLALADSSMFKGPATTDDRLRMMLCIRLLLLAQAGGDNVHSGLGGGQSTRQALNSFVTSTERRRELCRRKKTQKLGARGPMYLTEQHNSIRSSNGYEEADAPLLFDQLSGGNRLHGGPNTIDKQDIFSESLQKALSGNISSAVKDGDILANSLLAKVTQLTGRSDPLYAECYVHVTAHAIDLDVFVFNQTDDTLQNCTLELTTLGRLTGKRDMKLIDRPGPVVIGPHDFVTLRTTIKVTATDNGLIFGNISYDVKGSTSDTHVVVLNDIRINIVDFLVPDDTSQEDFRNTWAGLEWENKVIVSSPIRDLDAYLDLLIRKTNMACLTHGDSRLNRQTSMSNFLMANLSAKSLFNENVLANVCLERDPIEGELTGHVRVRARSQGLAWCLGDKISELQKCTKN</sequence>
<dbReference type="Pfam" id="PF01602">
    <property type="entry name" value="Adaptin_N"/>
    <property type="match status" value="1"/>
</dbReference>
<keyword evidence="7 12" id="KW-0653">Protein transport</keyword>
<keyword evidence="6 12" id="KW-0931">ER-Golgi transport</keyword>
<keyword evidence="8 12" id="KW-0333">Golgi apparatus</keyword>
<evidence type="ECO:0000256" key="9">
    <source>
        <dbReference type="ARBA" id="ARBA00023136"/>
    </source>
</evidence>
<feature type="domain" description="Coatomer beta subunit C-terminal" evidence="15">
    <location>
        <begin position="719"/>
        <end position="849"/>
    </location>
</feature>
<feature type="domain" description="Clathrin/coatomer adaptor adaptin-like N-terminal" evidence="14">
    <location>
        <begin position="56"/>
        <end position="440"/>
    </location>
</feature>
<evidence type="ECO:0000256" key="6">
    <source>
        <dbReference type="ARBA" id="ARBA00022892"/>
    </source>
</evidence>
<evidence type="ECO:0000313" key="18">
    <source>
        <dbReference type="Proteomes" id="UP000594260"/>
    </source>
</evidence>
<name>A0A7M7KMD2_VARDE</name>
<evidence type="ECO:0000256" key="11">
    <source>
        <dbReference type="ARBA" id="ARBA00030841"/>
    </source>
</evidence>
<dbReference type="GO" id="GO:0006888">
    <property type="term" value="P:endoplasmic reticulum to Golgi vesicle-mediated transport"/>
    <property type="evidence" value="ECO:0007669"/>
    <property type="project" value="TreeGrafter"/>
</dbReference>
<dbReference type="SUPFAM" id="SSF48371">
    <property type="entry name" value="ARM repeat"/>
    <property type="match status" value="1"/>
</dbReference>
<reference evidence="17" key="1">
    <citation type="submission" date="2021-01" db="UniProtKB">
        <authorList>
            <consortium name="EnsemblMetazoa"/>
        </authorList>
    </citation>
    <scope>IDENTIFICATION</scope>
</reference>
<evidence type="ECO:0000256" key="10">
    <source>
        <dbReference type="ARBA" id="ARBA00023329"/>
    </source>
</evidence>
<dbReference type="GO" id="GO:0000139">
    <property type="term" value="C:Golgi membrane"/>
    <property type="evidence" value="ECO:0007669"/>
    <property type="project" value="UniProtKB-SubCell"/>
</dbReference>
<dbReference type="InterPro" id="IPR029446">
    <property type="entry name" value="COPB1_appendage_platform_dom"/>
</dbReference>
<evidence type="ECO:0000259" key="16">
    <source>
        <dbReference type="Pfam" id="PF14806"/>
    </source>
</evidence>
<feature type="compositionally biased region" description="Basic and acidic residues" evidence="13">
    <location>
        <begin position="480"/>
        <end position="491"/>
    </location>
</feature>
<protein>
    <recommendedName>
        <fullName evidence="2 12">Coatomer subunit beta</fullName>
    </recommendedName>
    <alternativeName>
        <fullName evidence="11 12">Beta-coat protein</fullName>
    </alternativeName>
</protein>
<dbReference type="PIRSF" id="PIRSF005727">
    <property type="entry name" value="Coatomer_beta_subunit"/>
    <property type="match status" value="1"/>
</dbReference>
<feature type="compositionally biased region" description="Polar residues" evidence="13">
    <location>
        <begin position="453"/>
        <end position="469"/>
    </location>
</feature>
<organism evidence="17 18">
    <name type="scientific">Varroa destructor</name>
    <name type="common">Honeybee mite</name>
    <dbReference type="NCBI Taxonomy" id="109461"/>
    <lineage>
        <taxon>Eukaryota</taxon>
        <taxon>Metazoa</taxon>
        <taxon>Ecdysozoa</taxon>
        <taxon>Arthropoda</taxon>
        <taxon>Chelicerata</taxon>
        <taxon>Arachnida</taxon>
        <taxon>Acari</taxon>
        <taxon>Parasitiformes</taxon>
        <taxon>Mesostigmata</taxon>
        <taxon>Gamasina</taxon>
        <taxon>Dermanyssoidea</taxon>
        <taxon>Varroidae</taxon>
        <taxon>Varroa</taxon>
    </lineage>
</organism>
<evidence type="ECO:0000256" key="12">
    <source>
        <dbReference type="PIRNR" id="PIRNR005727"/>
    </source>
</evidence>
<accession>A0A7M7KMD2</accession>
<evidence type="ECO:0000256" key="13">
    <source>
        <dbReference type="SAM" id="MobiDB-lite"/>
    </source>
</evidence>
<dbReference type="PANTHER" id="PTHR10635">
    <property type="entry name" value="COATOMER SUBUNIT BETA"/>
    <property type="match status" value="1"/>
</dbReference>
<dbReference type="InterPro" id="IPR011989">
    <property type="entry name" value="ARM-like"/>
</dbReference>
<feature type="region of interest" description="Disordered" evidence="13">
    <location>
        <begin position="451"/>
        <end position="491"/>
    </location>
</feature>
<dbReference type="Pfam" id="PF07718">
    <property type="entry name" value="Coatamer_beta_C"/>
    <property type="match status" value="1"/>
</dbReference>
<dbReference type="RefSeq" id="XP_022668007.1">
    <property type="nucleotide sequence ID" value="XM_022812272.1"/>
</dbReference>
<dbReference type="InterPro" id="IPR002553">
    <property type="entry name" value="Clathrin/coatomer_adapt-like_N"/>
</dbReference>
<keyword evidence="4 12" id="KW-0963">Cytoplasm</keyword>
<evidence type="ECO:0000313" key="17">
    <source>
        <dbReference type="EnsemblMetazoa" id="XP_022668007"/>
    </source>
</evidence>